<dbReference type="GO" id="GO:0043709">
    <property type="term" value="P:cell adhesion involved in single-species biofilm formation"/>
    <property type="evidence" value="ECO:0007669"/>
    <property type="project" value="TreeGrafter"/>
</dbReference>
<feature type="domain" description="GGDEF" evidence="5">
    <location>
        <begin position="397"/>
        <end position="527"/>
    </location>
</feature>
<keyword evidence="4" id="KW-0472">Membrane</keyword>
<dbReference type="InterPro" id="IPR000160">
    <property type="entry name" value="GGDEF_dom"/>
</dbReference>
<dbReference type="PANTHER" id="PTHR45138:SF9">
    <property type="entry name" value="DIGUANYLATE CYCLASE DGCM-RELATED"/>
    <property type="match status" value="1"/>
</dbReference>
<protein>
    <recommendedName>
        <fullName evidence="2">diguanylate cyclase</fullName>
        <ecNumber evidence="2">2.7.7.65</ecNumber>
    </recommendedName>
</protein>
<dbReference type="Gene3D" id="3.30.70.270">
    <property type="match status" value="1"/>
</dbReference>
<dbReference type="InterPro" id="IPR050469">
    <property type="entry name" value="Diguanylate_Cyclase"/>
</dbReference>
<comment type="cofactor">
    <cofactor evidence="1">
        <name>Mg(2+)</name>
        <dbReference type="ChEBI" id="CHEBI:18420"/>
    </cofactor>
</comment>
<dbReference type="SUPFAM" id="SSF103190">
    <property type="entry name" value="Sensory domain-like"/>
    <property type="match status" value="2"/>
</dbReference>
<dbReference type="InterPro" id="IPR043128">
    <property type="entry name" value="Rev_trsase/Diguanyl_cyclase"/>
</dbReference>
<dbReference type="FunFam" id="3.30.70.270:FF:000001">
    <property type="entry name" value="Diguanylate cyclase domain protein"/>
    <property type="match status" value="1"/>
</dbReference>
<dbReference type="PANTHER" id="PTHR45138">
    <property type="entry name" value="REGULATORY COMPONENTS OF SENSORY TRANSDUCTION SYSTEM"/>
    <property type="match status" value="1"/>
</dbReference>
<dbReference type="SUPFAM" id="SSF55073">
    <property type="entry name" value="Nucleotide cyclase"/>
    <property type="match status" value="1"/>
</dbReference>
<dbReference type="KEGG" id="part:PARC_b0030"/>
<dbReference type="InterPro" id="IPR029787">
    <property type="entry name" value="Nucleotide_cyclase"/>
</dbReference>
<accession>A0A290S8R6</accession>
<dbReference type="EC" id="2.7.7.65" evidence="2"/>
<dbReference type="AlphaFoldDB" id="A0A290S8R6"/>
<keyword evidence="4" id="KW-0812">Transmembrane</keyword>
<dbReference type="InterPro" id="IPR029151">
    <property type="entry name" value="Sensor-like_sf"/>
</dbReference>
<dbReference type="CDD" id="cd18773">
    <property type="entry name" value="PDC1_HK_sensor"/>
    <property type="match status" value="1"/>
</dbReference>
<dbReference type="NCBIfam" id="TIGR00254">
    <property type="entry name" value="GGDEF"/>
    <property type="match status" value="1"/>
</dbReference>
<dbReference type="Gene3D" id="3.30.450.20">
    <property type="entry name" value="PAS domain"/>
    <property type="match status" value="1"/>
</dbReference>
<evidence type="ECO:0000256" key="2">
    <source>
        <dbReference type="ARBA" id="ARBA00012528"/>
    </source>
</evidence>
<dbReference type="SMART" id="SM00267">
    <property type="entry name" value="GGDEF"/>
    <property type="match status" value="1"/>
</dbReference>
<dbReference type="GO" id="GO:0052621">
    <property type="term" value="F:diguanylate cyclase activity"/>
    <property type="evidence" value="ECO:0007669"/>
    <property type="project" value="UniProtKB-EC"/>
</dbReference>
<keyword evidence="4" id="KW-1133">Transmembrane helix</keyword>
<name>A0A290S8R6_9GAMM</name>
<evidence type="ECO:0000256" key="1">
    <source>
        <dbReference type="ARBA" id="ARBA00001946"/>
    </source>
</evidence>
<comment type="catalytic activity">
    <reaction evidence="3">
        <text>2 GTP = 3',3'-c-di-GMP + 2 diphosphate</text>
        <dbReference type="Rhea" id="RHEA:24898"/>
        <dbReference type="ChEBI" id="CHEBI:33019"/>
        <dbReference type="ChEBI" id="CHEBI:37565"/>
        <dbReference type="ChEBI" id="CHEBI:58805"/>
        <dbReference type="EC" id="2.7.7.65"/>
    </reaction>
</comment>
<dbReference type="CDD" id="cd12912">
    <property type="entry name" value="PDC2_MCP_like"/>
    <property type="match status" value="1"/>
</dbReference>
<feature type="transmembrane region" description="Helical" evidence="4">
    <location>
        <begin position="296"/>
        <end position="314"/>
    </location>
</feature>
<evidence type="ECO:0000313" key="6">
    <source>
        <dbReference type="EMBL" id="ATC88289.1"/>
    </source>
</evidence>
<gene>
    <name evidence="6" type="ORF">PARC_b0030</name>
</gene>
<dbReference type="Pfam" id="PF00990">
    <property type="entry name" value="GGDEF"/>
    <property type="match status" value="1"/>
</dbReference>
<dbReference type="GO" id="GO:1902201">
    <property type="term" value="P:negative regulation of bacterial-type flagellum-dependent cell motility"/>
    <property type="evidence" value="ECO:0007669"/>
    <property type="project" value="TreeGrafter"/>
</dbReference>
<evidence type="ECO:0000256" key="4">
    <source>
        <dbReference type="SAM" id="Phobius"/>
    </source>
</evidence>
<evidence type="ECO:0000256" key="3">
    <source>
        <dbReference type="ARBA" id="ARBA00034247"/>
    </source>
</evidence>
<sequence>MLWNAALLYKLLPALNLRFLILLLAFSAALSTLVGSFYSTYQVQKEQLTSYTLKSNLAYAQKLASATDNFLKSALQQLEYSAKIIEQSPNNSKLLNDEAIRLNHQTDSFNSVVINLHGVVAATSPHFESLIGQQIQSPGAIEALKEKRPLISEPYLSAADNLIVFISHPLFDSEDKYLGYIGGSLYLKEKNILNALLEQHYYKGGSYLYVVSSNKRILYHPEPARIGNVIANNAVIDAVIGGEIGTSTVINSLNKPMLAGYAPITLSKWGIVAQRPLESTLSSLDTLTIEVIEQTIPMALVTFIFIGLFAHFIARPLKRLADNANTLDDPKSLEKLKSVKSWYFESQKLKLAMLREVTLLQAQIGVLRHDSQTDPLTDTHNRRSLNGLLNQLMLKQTPFAILEIDIDFFKRVNDTFGHDKGDETLVSLTNIIKKLSRRDDIVSRIGGEEFVLVLPNENSQSAYKIAERLRKTVESTEINTIGTITISIGIATWPEHSTDIAQVYKCADKALYHAKEHGRNRCVVADIS</sequence>
<dbReference type="GO" id="GO:0005886">
    <property type="term" value="C:plasma membrane"/>
    <property type="evidence" value="ECO:0007669"/>
    <property type="project" value="TreeGrafter"/>
</dbReference>
<dbReference type="PROSITE" id="PS50887">
    <property type="entry name" value="GGDEF"/>
    <property type="match status" value="1"/>
</dbReference>
<proteinExistence type="predicted"/>
<dbReference type="CDD" id="cd01949">
    <property type="entry name" value="GGDEF"/>
    <property type="match status" value="1"/>
</dbReference>
<dbReference type="Proteomes" id="UP000016505">
    <property type="component" value="Chromosome II"/>
</dbReference>
<dbReference type="EMBL" id="CP011026">
    <property type="protein sequence ID" value="ATC88289.1"/>
    <property type="molecule type" value="Genomic_DNA"/>
</dbReference>
<reference evidence="6 7" key="1">
    <citation type="journal article" date="2012" name="J. Bacteriol.">
        <title>Genome sequences of type strains of seven species of the marine bacterium Pseudoalteromonas.</title>
        <authorList>
            <person name="Xie B.B."/>
            <person name="Shu Y.L."/>
            <person name="Qin Q.L."/>
            <person name="Rong J.C."/>
            <person name="Zhang X.Y."/>
            <person name="Chen X.L."/>
            <person name="Shi M."/>
            <person name="He H.L."/>
            <person name="Zhou B.C."/>
            <person name="Zhang Y.Z."/>
        </authorList>
    </citation>
    <scope>NUCLEOTIDE SEQUENCE [LARGE SCALE GENOMIC DNA]</scope>
    <source>
        <strain evidence="6 7">A 37-1-2</strain>
    </source>
</reference>
<evidence type="ECO:0000259" key="5">
    <source>
        <dbReference type="PROSITE" id="PS50887"/>
    </source>
</evidence>
<evidence type="ECO:0000313" key="7">
    <source>
        <dbReference type="Proteomes" id="UP000016505"/>
    </source>
</evidence>
<organism evidence="6 7">
    <name type="scientific">Pseudoalteromonas arctica A 37-1-2</name>
    <dbReference type="NCBI Taxonomy" id="1117313"/>
    <lineage>
        <taxon>Bacteria</taxon>
        <taxon>Pseudomonadati</taxon>
        <taxon>Pseudomonadota</taxon>
        <taxon>Gammaproteobacteria</taxon>
        <taxon>Alteromonadales</taxon>
        <taxon>Pseudoalteromonadaceae</taxon>
        <taxon>Pseudoalteromonas</taxon>
    </lineage>
</organism>